<organism evidence="1 2">
    <name type="scientific">Pseudogemmobacter faecipullorum</name>
    <dbReference type="NCBI Taxonomy" id="2755041"/>
    <lineage>
        <taxon>Bacteria</taxon>
        <taxon>Pseudomonadati</taxon>
        <taxon>Pseudomonadota</taxon>
        <taxon>Alphaproteobacteria</taxon>
        <taxon>Rhodobacterales</taxon>
        <taxon>Paracoccaceae</taxon>
        <taxon>Pseudogemmobacter</taxon>
    </lineage>
</organism>
<reference evidence="1 2" key="1">
    <citation type="submission" date="2020-07" db="EMBL/GenBank/DDBJ databases">
        <title>Pseudogemmobacter sp. nov., isolated from poultry manure in Taiwan.</title>
        <authorList>
            <person name="Lin S.-Y."/>
            <person name="Tang Y.-S."/>
            <person name="Young C.-C."/>
        </authorList>
    </citation>
    <scope>NUCLEOTIDE SEQUENCE [LARGE SCALE GENOMIC DNA]</scope>
    <source>
        <strain evidence="1 2">CC-YST710</strain>
    </source>
</reference>
<dbReference type="InterPro" id="IPR023157">
    <property type="entry name" value="AGR-C-984p-like_sf"/>
</dbReference>
<dbReference type="Gene3D" id="1.10.3700.10">
    <property type="entry name" value="AGR C 984p-like"/>
    <property type="match status" value="1"/>
</dbReference>
<dbReference type="EMBL" id="JACDXX010000004">
    <property type="protein sequence ID" value="MCB5409578.1"/>
    <property type="molecule type" value="Genomic_DNA"/>
</dbReference>
<name>A0ABS8CJL1_9RHOB</name>
<dbReference type="Pfam" id="PF06748">
    <property type="entry name" value="DUF1217"/>
    <property type="match status" value="1"/>
</dbReference>
<dbReference type="SUPFAM" id="SSF158837">
    <property type="entry name" value="AGR C 984p-like"/>
    <property type="match status" value="1"/>
</dbReference>
<dbReference type="RefSeq" id="WP_226934484.1">
    <property type="nucleotide sequence ID" value="NZ_JACDXX010000004.1"/>
</dbReference>
<comment type="caution">
    <text evidence="1">The sequence shown here is derived from an EMBL/GenBank/DDBJ whole genome shotgun (WGS) entry which is preliminary data.</text>
</comment>
<evidence type="ECO:0000313" key="2">
    <source>
        <dbReference type="Proteomes" id="UP001198571"/>
    </source>
</evidence>
<protein>
    <submittedName>
        <fullName evidence="1">DUF1217 domain-containing protein</fullName>
    </submittedName>
</protein>
<keyword evidence="2" id="KW-1185">Reference proteome</keyword>
<sequence length="267" mass="28794">MSFTPAIIGEGYSGWQLLRKQLPAQKQAYVATATLQREAAYFRQKISGAVTAGDLVSDRTLLKVALTAFGLEADLNARAFVRKVLSDGVAGTSALANRLADKRYRAFASGFGLDGTGLPGTLDKEFVDKVIADFYTRSFEAAVGETNSTYRLALNANRELTETARNSALTEDAKWFTIMGNKPLRTVFEKAFGFTASFGALDIDQQLQALKARATAIFGDSSVSQFSSPDRLEKLTRDYIIKSTSTGSSGSGAENALTLLRQATPGR</sequence>
<proteinExistence type="predicted"/>
<gene>
    <name evidence="1" type="ORF">H0485_06125</name>
</gene>
<evidence type="ECO:0000313" key="1">
    <source>
        <dbReference type="EMBL" id="MCB5409578.1"/>
    </source>
</evidence>
<dbReference type="Proteomes" id="UP001198571">
    <property type="component" value="Unassembled WGS sequence"/>
</dbReference>
<accession>A0ABS8CJL1</accession>
<dbReference type="InterPro" id="IPR010626">
    <property type="entry name" value="DUF1217"/>
</dbReference>